<keyword evidence="3" id="KW-0560">Oxidoreductase</keyword>
<gene>
    <name evidence="9" type="ORF">A1O9_08230</name>
</gene>
<evidence type="ECO:0000256" key="2">
    <source>
        <dbReference type="ARBA" id="ARBA00022964"/>
    </source>
</evidence>
<dbReference type="GO" id="GO:0051213">
    <property type="term" value="F:dioxygenase activity"/>
    <property type="evidence" value="ECO:0007669"/>
    <property type="project" value="UniProtKB-KW"/>
</dbReference>
<dbReference type="STRING" id="1182545.A0A072PIW9"/>
<dbReference type="Gene3D" id="3.10.180.80">
    <property type="entry name" value="Uncharacterised protein PF07063, DUF1338"/>
    <property type="match status" value="1"/>
</dbReference>
<dbReference type="AlphaFoldDB" id="A0A072PIW9"/>
<evidence type="ECO:0000313" key="10">
    <source>
        <dbReference type="Proteomes" id="UP000027920"/>
    </source>
</evidence>
<protein>
    <recommendedName>
        <fullName evidence="7">2-oxoadipate dioxygenase/decarboxylase</fullName>
        <ecNumber evidence="6">1.13.11.93</ecNumber>
    </recommendedName>
    <alternativeName>
        <fullName evidence="8">2-hydroxyglutarate synthase</fullName>
    </alternativeName>
</protein>
<dbReference type="CDD" id="cd16348">
    <property type="entry name" value="VOC_YdcJ_like"/>
    <property type="match status" value="1"/>
</dbReference>
<comment type="similarity">
    <text evidence="5">Belongs to the 2-oxoadipate dioxygenase/decarboxylase family.</text>
</comment>
<dbReference type="EMBL" id="AMGV01000007">
    <property type="protein sequence ID" value="KEF55480.1"/>
    <property type="molecule type" value="Genomic_DNA"/>
</dbReference>
<dbReference type="PANTHER" id="PTHR39479:SF2">
    <property type="entry name" value="2-OXOADIPATE DIOXYGENASE_DECARBOXYLASE"/>
    <property type="match status" value="1"/>
</dbReference>
<accession>A0A072PIW9</accession>
<dbReference type="OrthoDB" id="8300246at2759"/>
<evidence type="ECO:0000256" key="1">
    <source>
        <dbReference type="ARBA" id="ARBA00001954"/>
    </source>
</evidence>
<evidence type="ECO:0000256" key="7">
    <source>
        <dbReference type="ARBA" id="ARBA00035034"/>
    </source>
</evidence>
<dbReference type="EC" id="1.13.11.93" evidence="6"/>
<dbReference type="InterPro" id="IPR047869">
    <property type="entry name" value="YdcJ_bac-like"/>
</dbReference>
<evidence type="ECO:0000256" key="8">
    <source>
        <dbReference type="ARBA" id="ARBA00035045"/>
    </source>
</evidence>
<dbReference type="Proteomes" id="UP000027920">
    <property type="component" value="Unassembled WGS sequence"/>
</dbReference>
<evidence type="ECO:0000256" key="5">
    <source>
        <dbReference type="ARBA" id="ARBA00035013"/>
    </source>
</evidence>
<evidence type="ECO:0000313" key="9">
    <source>
        <dbReference type="EMBL" id="KEF55480.1"/>
    </source>
</evidence>
<evidence type="ECO:0000256" key="4">
    <source>
        <dbReference type="ARBA" id="ARBA00023004"/>
    </source>
</evidence>
<evidence type="ECO:0000256" key="6">
    <source>
        <dbReference type="ARBA" id="ARBA00035023"/>
    </source>
</evidence>
<comment type="caution">
    <text evidence="9">The sequence shown here is derived from an EMBL/GenBank/DDBJ whole genome shotgun (WGS) entry which is preliminary data.</text>
</comment>
<dbReference type="VEuPathDB" id="FungiDB:A1O9_08230"/>
<reference evidence="9 10" key="1">
    <citation type="submission" date="2013-03" db="EMBL/GenBank/DDBJ databases">
        <title>The Genome Sequence of Exophiala aquamarina CBS 119918.</title>
        <authorList>
            <consortium name="The Broad Institute Genomics Platform"/>
            <person name="Cuomo C."/>
            <person name="de Hoog S."/>
            <person name="Gorbushina A."/>
            <person name="Walker B."/>
            <person name="Young S.K."/>
            <person name="Zeng Q."/>
            <person name="Gargeya S."/>
            <person name="Fitzgerald M."/>
            <person name="Haas B."/>
            <person name="Abouelleil A."/>
            <person name="Allen A.W."/>
            <person name="Alvarado L."/>
            <person name="Arachchi H.M."/>
            <person name="Berlin A.M."/>
            <person name="Chapman S.B."/>
            <person name="Gainer-Dewar J."/>
            <person name="Goldberg J."/>
            <person name="Griggs A."/>
            <person name="Gujja S."/>
            <person name="Hansen M."/>
            <person name="Howarth C."/>
            <person name="Imamovic A."/>
            <person name="Ireland A."/>
            <person name="Larimer J."/>
            <person name="McCowan C."/>
            <person name="Murphy C."/>
            <person name="Pearson M."/>
            <person name="Poon T.W."/>
            <person name="Priest M."/>
            <person name="Roberts A."/>
            <person name="Saif S."/>
            <person name="Shea T."/>
            <person name="Sisk P."/>
            <person name="Sykes S."/>
            <person name="Wortman J."/>
            <person name="Nusbaum C."/>
            <person name="Birren B."/>
        </authorList>
    </citation>
    <scope>NUCLEOTIDE SEQUENCE [LARGE SCALE GENOMIC DNA]</scope>
    <source>
        <strain evidence="9 10">CBS 119918</strain>
    </source>
</reference>
<organism evidence="9 10">
    <name type="scientific">Exophiala aquamarina CBS 119918</name>
    <dbReference type="NCBI Taxonomy" id="1182545"/>
    <lineage>
        <taxon>Eukaryota</taxon>
        <taxon>Fungi</taxon>
        <taxon>Dikarya</taxon>
        <taxon>Ascomycota</taxon>
        <taxon>Pezizomycotina</taxon>
        <taxon>Eurotiomycetes</taxon>
        <taxon>Chaetothyriomycetidae</taxon>
        <taxon>Chaetothyriales</taxon>
        <taxon>Herpotrichiellaceae</taxon>
        <taxon>Exophiala</taxon>
    </lineage>
</organism>
<dbReference type="Pfam" id="PF07063">
    <property type="entry name" value="HGLS"/>
    <property type="match status" value="1"/>
</dbReference>
<evidence type="ECO:0000256" key="3">
    <source>
        <dbReference type="ARBA" id="ARBA00023002"/>
    </source>
</evidence>
<dbReference type="RefSeq" id="XP_013258070.1">
    <property type="nucleotide sequence ID" value="XM_013402616.1"/>
</dbReference>
<name>A0A072PIW9_9EURO</name>
<dbReference type="InterPro" id="IPR009770">
    <property type="entry name" value="HGLS"/>
</dbReference>
<proteinExistence type="inferred from homology"/>
<dbReference type="PANTHER" id="PTHR39479">
    <property type="match status" value="1"/>
</dbReference>
<dbReference type="GeneID" id="25283143"/>
<dbReference type="SMART" id="SM01150">
    <property type="entry name" value="DUF1338"/>
    <property type="match status" value="1"/>
</dbReference>
<comment type="cofactor">
    <cofactor evidence="1">
        <name>Fe(2+)</name>
        <dbReference type="ChEBI" id="CHEBI:29033"/>
    </cofactor>
</comment>
<keyword evidence="2" id="KW-0223">Dioxygenase</keyword>
<sequence length="447" mass="50655">MYRAEVPAYGALVQIVKQVDSDVLTGEGKSSNALPLRHQLERHGAIRLGTDQELRDVTRLFAVMGMYPVGYYDLRVAGIPLHATAFRPVREDSLVRNPFRVFTSVLRKSSVPEETRKLAEAALVKRSLFSERLLELVTVAERGEPMTGRSAEDLIAEALKIFKWHSRSTVALNDYLRLKKEHPMIADIVCFPSAHINHLTPRTLDIELVQKRMVEQGLPAKERIEGPPVRNCPILLRQTSFQALEEQVQFLGIDGAFLQGTHTARFGEVEQRGAALTRRGRALYDQLLQQAILENETDPVRTGKGFDLILKEAFSKFPDSWEELRSEGLVYFRYQVTPKGISMESLLDPTAHKRQARITQLLSRGSIECAPITYEDFLPLSAAGIFKSNLGDEPVRLLTELNENGLRELEGALGRRILDPFELYEELEQDSIRECREMLCLDDILLY</sequence>
<keyword evidence="4" id="KW-0408">Iron</keyword>
<keyword evidence="10" id="KW-1185">Reference proteome</keyword>
<dbReference type="HOGENOM" id="CLU_026640_0_0_1"/>